<feature type="region of interest" description="Disordered" evidence="1">
    <location>
        <begin position="262"/>
        <end position="367"/>
    </location>
</feature>
<dbReference type="Gene3D" id="1.10.472.10">
    <property type="entry name" value="Cyclin-like"/>
    <property type="match status" value="1"/>
</dbReference>
<dbReference type="InterPro" id="IPR013922">
    <property type="entry name" value="Cyclin_PHO80-like"/>
</dbReference>
<dbReference type="STRING" id="436010.A0A166KBB6"/>
<protein>
    <recommendedName>
        <fullName evidence="2">Cyclin N-terminal domain-containing protein</fullName>
    </recommendedName>
</protein>
<name>A0A166KBB6_9AGAM</name>
<dbReference type="GO" id="GO:0019901">
    <property type="term" value="F:protein kinase binding"/>
    <property type="evidence" value="ECO:0007669"/>
    <property type="project" value="InterPro"/>
</dbReference>
<dbReference type="InterPro" id="IPR006671">
    <property type="entry name" value="Cyclin_N"/>
</dbReference>
<dbReference type="GO" id="GO:0016538">
    <property type="term" value="F:cyclin-dependent protein serine/threonine kinase regulator activity"/>
    <property type="evidence" value="ECO:0007669"/>
    <property type="project" value="TreeGrafter"/>
</dbReference>
<feature type="region of interest" description="Disordered" evidence="1">
    <location>
        <begin position="48"/>
        <end position="74"/>
    </location>
</feature>
<accession>A0A166KBB6</accession>
<organism evidence="3 4">
    <name type="scientific">Athelia psychrophila</name>
    <dbReference type="NCBI Taxonomy" id="1759441"/>
    <lineage>
        <taxon>Eukaryota</taxon>
        <taxon>Fungi</taxon>
        <taxon>Dikarya</taxon>
        <taxon>Basidiomycota</taxon>
        <taxon>Agaricomycotina</taxon>
        <taxon>Agaricomycetes</taxon>
        <taxon>Agaricomycetidae</taxon>
        <taxon>Atheliales</taxon>
        <taxon>Atheliaceae</taxon>
        <taxon>Athelia</taxon>
    </lineage>
</organism>
<evidence type="ECO:0000313" key="3">
    <source>
        <dbReference type="EMBL" id="KZP21730.1"/>
    </source>
</evidence>
<keyword evidence="4" id="KW-1185">Reference proteome</keyword>
<dbReference type="CDD" id="cd20557">
    <property type="entry name" value="CYCLIN_ScPCL1-like"/>
    <property type="match status" value="1"/>
</dbReference>
<evidence type="ECO:0000256" key="1">
    <source>
        <dbReference type="SAM" id="MobiDB-lite"/>
    </source>
</evidence>
<proteinExistence type="predicted"/>
<dbReference type="InterPro" id="IPR036915">
    <property type="entry name" value="Cyclin-like_sf"/>
</dbReference>
<feature type="domain" description="Cyclin N-terminal" evidence="2">
    <location>
        <begin position="73"/>
        <end position="176"/>
    </location>
</feature>
<evidence type="ECO:0000313" key="4">
    <source>
        <dbReference type="Proteomes" id="UP000076532"/>
    </source>
</evidence>
<dbReference type="PANTHER" id="PTHR15615:SF10">
    <property type="entry name" value="PHO85 CYCLIN-2-RELATED"/>
    <property type="match status" value="1"/>
</dbReference>
<feature type="compositionally biased region" description="Low complexity" evidence="1">
    <location>
        <begin position="300"/>
        <end position="312"/>
    </location>
</feature>
<dbReference type="SUPFAM" id="SSF47954">
    <property type="entry name" value="Cyclin-like"/>
    <property type="match status" value="1"/>
</dbReference>
<dbReference type="PANTHER" id="PTHR15615">
    <property type="match status" value="1"/>
</dbReference>
<dbReference type="OrthoDB" id="10250320at2759"/>
<dbReference type="AlphaFoldDB" id="A0A166KBB6"/>
<dbReference type="GO" id="GO:0005634">
    <property type="term" value="C:nucleus"/>
    <property type="evidence" value="ECO:0007669"/>
    <property type="project" value="TreeGrafter"/>
</dbReference>
<reference evidence="3 4" key="1">
    <citation type="journal article" date="2016" name="Mol. Biol. Evol.">
        <title>Comparative Genomics of Early-Diverging Mushroom-Forming Fungi Provides Insights into the Origins of Lignocellulose Decay Capabilities.</title>
        <authorList>
            <person name="Nagy L.G."/>
            <person name="Riley R."/>
            <person name="Tritt A."/>
            <person name="Adam C."/>
            <person name="Daum C."/>
            <person name="Floudas D."/>
            <person name="Sun H."/>
            <person name="Yadav J.S."/>
            <person name="Pangilinan J."/>
            <person name="Larsson K.H."/>
            <person name="Matsuura K."/>
            <person name="Barry K."/>
            <person name="Labutti K."/>
            <person name="Kuo R."/>
            <person name="Ohm R.A."/>
            <person name="Bhattacharya S.S."/>
            <person name="Shirouzu T."/>
            <person name="Yoshinaga Y."/>
            <person name="Martin F.M."/>
            <person name="Grigoriev I.V."/>
            <person name="Hibbett D.S."/>
        </authorList>
    </citation>
    <scope>NUCLEOTIDE SEQUENCE [LARGE SCALE GENOMIC DNA]</scope>
    <source>
        <strain evidence="3 4">CBS 109695</strain>
    </source>
</reference>
<dbReference type="Proteomes" id="UP000076532">
    <property type="component" value="Unassembled WGS sequence"/>
</dbReference>
<dbReference type="GO" id="GO:0000307">
    <property type="term" value="C:cyclin-dependent protein kinase holoenzyme complex"/>
    <property type="evidence" value="ECO:0007669"/>
    <property type="project" value="TreeGrafter"/>
</dbReference>
<evidence type="ECO:0000259" key="2">
    <source>
        <dbReference type="Pfam" id="PF00134"/>
    </source>
</evidence>
<dbReference type="Pfam" id="PF00134">
    <property type="entry name" value="Cyclin_N"/>
    <property type="match status" value="1"/>
</dbReference>
<dbReference type="EMBL" id="KV417545">
    <property type="protein sequence ID" value="KZP21730.1"/>
    <property type="molecule type" value="Genomic_DNA"/>
</dbReference>
<sequence>MSLQEQNGRHPASLIVRSLHNPDLVRLMRSPVTTEMIAYLVSKTESTIAIDEPEKTPEQSLPTPPPTPAKDESDSWLPSLTEFICTLVLKSNVQVATLMSTLVYLQRLHDKLPAMAKGMPCTRHRVFLAALIVSAKYLNDSSPKNKHWAGYTGLFEIAEINLMERQLLYFLDFDLRFDEKEACAHFAPFMTAADIKASISPEQETRTAAISRVAKAGRARAQAKAPVTPTNAVPASAKVTCPKLAPTVRIVGRNKSSSSVASSVTLDVPSCSPNSTRSTISRTSSHESAKSSDMGSLIYDSGSSSAASSDSLPEPESDDPDRTITTNVKFSLRPIPASAYRQGRKPSETSSIATVRGDDKQSPQPSSRRIAFDLKRGLGAHKATSSMQLSDVLNDVSLDDRSPPTAQRLRESFSVGHGSSNFLSRVWNAATKAQDGKVGPAAAVGIVEPKESHPHLHASSTFRRLVHSKSSMFRAADI</sequence>
<gene>
    <name evidence="3" type="ORF">FIBSPDRAFT_825438</name>
</gene>